<feature type="transmembrane region" description="Helical" evidence="8">
    <location>
        <begin position="18"/>
        <end position="41"/>
    </location>
</feature>
<reference evidence="9 10" key="1">
    <citation type="journal article" date="2011" name="Stand. Genomic Sci.">
        <title>Complete genome sequence of Weeksella virosa type strain (9751).</title>
        <authorList>
            <person name="Lang E."/>
            <person name="Teshima H."/>
            <person name="Lucas S."/>
            <person name="Lapidus A."/>
            <person name="Hammon N."/>
            <person name="Deshpande S."/>
            <person name="Nolan M."/>
            <person name="Cheng J.F."/>
            <person name="Pitluck S."/>
            <person name="Liolios K."/>
            <person name="Pagani I."/>
            <person name="Mikhailova N."/>
            <person name="Ivanova N."/>
            <person name="Mavromatis K."/>
            <person name="Pati A."/>
            <person name="Tapia R."/>
            <person name="Han C."/>
            <person name="Goodwin L."/>
            <person name="Chen A."/>
            <person name="Palaniappan K."/>
            <person name="Land M."/>
            <person name="Hauser L."/>
            <person name="Chang Y.J."/>
            <person name="Jeffries C.D."/>
            <person name="Brambilla E.M."/>
            <person name="Kopitz M."/>
            <person name="Rohde M."/>
            <person name="Goker M."/>
            <person name="Tindall B.J."/>
            <person name="Detter J.C."/>
            <person name="Woyke T."/>
            <person name="Bristow J."/>
            <person name="Eisen J.A."/>
            <person name="Markowitz V."/>
            <person name="Hugenholtz P."/>
            <person name="Klenk H.P."/>
            <person name="Kyrpides N.C."/>
        </authorList>
    </citation>
    <scope>NUCLEOTIDE SEQUENCE [LARGE SCALE GENOMIC DNA]</scope>
    <source>
        <strain evidence="10">ATCC 43766 / DSM 16922 / JCM 21250 / NBRC 16016 / NCTC 11634 / CL345/78</strain>
    </source>
</reference>
<dbReference type="eggNOG" id="COG0472">
    <property type="taxonomic scope" value="Bacteria"/>
</dbReference>
<dbReference type="RefSeq" id="WP_013597707.1">
    <property type="nucleotide sequence ID" value="NC_015144.1"/>
</dbReference>
<evidence type="ECO:0000256" key="2">
    <source>
        <dbReference type="ARBA" id="ARBA00022475"/>
    </source>
</evidence>
<dbReference type="InterPro" id="IPR018480">
    <property type="entry name" value="PNAcMuramoyl-5peptid_Trfase_CS"/>
</dbReference>
<dbReference type="GO" id="GO:0005886">
    <property type="term" value="C:plasma membrane"/>
    <property type="evidence" value="ECO:0007669"/>
    <property type="project" value="UniProtKB-SubCell"/>
</dbReference>
<evidence type="ECO:0000256" key="5">
    <source>
        <dbReference type="ARBA" id="ARBA00022989"/>
    </source>
</evidence>
<proteinExistence type="predicted"/>
<comment type="cofactor">
    <cofactor evidence="7">
        <name>Mg(2+)</name>
        <dbReference type="ChEBI" id="CHEBI:18420"/>
    </cofactor>
</comment>
<feature type="transmembrane region" description="Helical" evidence="8">
    <location>
        <begin position="62"/>
        <end position="82"/>
    </location>
</feature>
<evidence type="ECO:0000256" key="1">
    <source>
        <dbReference type="ARBA" id="ARBA00004651"/>
    </source>
</evidence>
<name>F0NZQ6_WEEVC</name>
<sequence length="369" mass="41432">MEGFKILDYLYTLSLSPIYINIIGAFLVALSITLISIPKIIRVSHRKQLMDQPGERSSHTQKVPTLGGVAIYFALVISFSIFSSEINYNYSFFMSSITILFFIGLMDDLLVVAPDKKIYAQLISSLLIVFGSGIQLTTLGGLFGIHQLPYVLSVIFTVFVFLILNNSYNLIDGLDGLASFIGIIICFAFIVVFFRLFDYSAGTLAVSLLASLLGFIRYNLSNRYKIFMGDTGSMVVGFVLTFLLIRFLFISSQPNYSLNSAPVIGLYIFVIPIVDTVSVIIARLRKGKNPMKPDKNHLHHQLIFLGLNHVTTGLVLGSINIIFIIIAFVLRRSDINFLFLLFLILSTSFVVLIYHLVNRKQQKLNLYEK</sequence>
<accession>F0NZQ6</accession>
<dbReference type="STRING" id="865938.Weevi_0596"/>
<dbReference type="GO" id="GO:0071555">
    <property type="term" value="P:cell wall organization"/>
    <property type="evidence" value="ECO:0007669"/>
    <property type="project" value="TreeGrafter"/>
</dbReference>
<feature type="transmembrane region" description="Helical" evidence="8">
    <location>
        <begin position="148"/>
        <end position="165"/>
    </location>
</feature>
<feature type="transmembrane region" description="Helical" evidence="8">
    <location>
        <begin position="335"/>
        <end position="357"/>
    </location>
</feature>
<dbReference type="KEGG" id="wvi:Weevi_0596"/>
<dbReference type="GO" id="GO:0046872">
    <property type="term" value="F:metal ion binding"/>
    <property type="evidence" value="ECO:0007669"/>
    <property type="project" value="UniProtKB-KW"/>
</dbReference>
<keyword evidence="10" id="KW-1185">Reference proteome</keyword>
<evidence type="ECO:0000256" key="8">
    <source>
        <dbReference type="SAM" id="Phobius"/>
    </source>
</evidence>
<evidence type="ECO:0000313" key="10">
    <source>
        <dbReference type="Proteomes" id="UP000008641"/>
    </source>
</evidence>
<dbReference type="GO" id="GO:0009103">
    <property type="term" value="P:lipopolysaccharide biosynthetic process"/>
    <property type="evidence" value="ECO:0007669"/>
    <property type="project" value="TreeGrafter"/>
</dbReference>
<feature type="binding site" evidence="7">
    <location>
        <position position="230"/>
    </location>
    <ligand>
        <name>Mg(2+)</name>
        <dbReference type="ChEBI" id="CHEBI:18420"/>
    </ligand>
</feature>
<dbReference type="PANTHER" id="PTHR22926">
    <property type="entry name" value="PHOSPHO-N-ACETYLMURAMOYL-PENTAPEPTIDE-TRANSFERASE"/>
    <property type="match status" value="1"/>
</dbReference>
<feature type="transmembrane region" description="Helical" evidence="8">
    <location>
        <begin position="264"/>
        <end position="282"/>
    </location>
</feature>
<organism evidence="9 10">
    <name type="scientific">Weeksella virosa (strain ATCC 43766 / DSM 16922 / JCM 21250 / CCUG 30538 / CDC 9751 / IAM 14551 / NBRC 16016 / NCTC 11634 / CL345/78)</name>
    <dbReference type="NCBI Taxonomy" id="865938"/>
    <lineage>
        <taxon>Bacteria</taxon>
        <taxon>Pseudomonadati</taxon>
        <taxon>Bacteroidota</taxon>
        <taxon>Flavobacteriia</taxon>
        <taxon>Flavobacteriales</taxon>
        <taxon>Weeksellaceae</taxon>
        <taxon>Weeksella</taxon>
    </lineage>
</organism>
<evidence type="ECO:0000256" key="7">
    <source>
        <dbReference type="PIRSR" id="PIRSR600715-1"/>
    </source>
</evidence>
<dbReference type="CDD" id="cd06853">
    <property type="entry name" value="GT_WecA_like"/>
    <property type="match status" value="1"/>
</dbReference>
<feature type="transmembrane region" description="Helical" evidence="8">
    <location>
        <begin position="118"/>
        <end position="136"/>
    </location>
</feature>
<feature type="binding site" evidence="7">
    <location>
        <position position="169"/>
    </location>
    <ligand>
        <name>Mg(2+)</name>
        <dbReference type="ChEBI" id="CHEBI:18420"/>
    </ligand>
</feature>
<dbReference type="GO" id="GO:0016780">
    <property type="term" value="F:phosphotransferase activity, for other substituted phosphate groups"/>
    <property type="evidence" value="ECO:0007669"/>
    <property type="project" value="InterPro"/>
</dbReference>
<dbReference type="EMBL" id="CP002455">
    <property type="protein sequence ID" value="ADX67315.1"/>
    <property type="molecule type" value="Genomic_DNA"/>
</dbReference>
<evidence type="ECO:0000256" key="4">
    <source>
        <dbReference type="ARBA" id="ARBA00022692"/>
    </source>
</evidence>
<keyword evidence="7" id="KW-0460">Magnesium</keyword>
<evidence type="ECO:0000256" key="3">
    <source>
        <dbReference type="ARBA" id="ARBA00022679"/>
    </source>
</evidence>
<feature type="transmembrane region" description="Helical" evidence="8">
    <location>
        <begin position="232"/>
        <end position="252"/>
    </location>
</feature>
<feature type="transmembrane region" description="Helical" evidence="8">
    <location>
        <begin position="177"/>
        <end position="197"/>
    </location>
</feature>
<gene>
    <name evidence="9" type="ordered locus">Weevi_0596</name>
</gene>
<keyword evidence="6 8" id="KW-0472">Membrane</keyword>
<dbReference type="GO" id="GO:0044038">
    <property type="term" value="P:cell wall macromolecule biosynthetic process"/>
    <property type="evidence" value="ECO:0007669"/>
    <property type="project" value="TreeGrafter"/>
</dbReference>
<evidence type="ECO:0000313" key="9">
    <source>
        <dbReference type="EMBL" id="ADX67315.1"/>
    </source>
</evidence>
<comment type="subcellular location">
    <subcellularLocation>
        <location evidence="1">Cell membrane</location>
        <topology evidence="1">Multi-pass membrane protein</topology>
    </subcellularLocation>
</comment>
<reference evidence="10" key="2">
    <citation type="journal article" date="2011" name="Stand. Genomic Sci.">
        <title>Complete genome sequence of Weeksella virosa type strain (9751T).</title>
        <authorList>
            <person name="Lang E."/>
            <person name="Teshima H."/>
            <person name="Lucas S."/>
            <person name="Lapidus A."/>
            <person name="Hammon N."/>
            <person name="Deshpande S."/>
            <person name="Nolan M."/>
            <person name="Cheng J."/>
            <person name="Pitluck S."/>
            <person name="Liolios K."/>
            <person name="Pagani I."/>
            <person name="Mikhailova N."/>
            <person name="Ivanova N."/>
            <person name="Mavromatis K."/>
            <person name="Pati A."/>
            <person name="Tapia R."/>
            <person name="Han C."/>
            <person name="Goodwin L."/>
            <person name="Chen A."/>
            <person name="Palaniappan K."/>
            <person name="Land M."/>
            <person name="Hauser L."/>
            <person name="Chang Y."/>
            <person name="Jeffries C."/>
            <person name="Brambilla E."/>
            <person name="Kopitz M."/>
            <person name="Rohde M."/>
            <person name="Goker M."/>
            <person name="Tindall B."/>
            <person name="Detter J."/>
            <person name="Woyke T."/>
            <person name="Bristow J."/>
            <person name="Eisen J."/>
            <person name="Markowitz V."/>
            <person name="Hugenholtz P."/>
            <person name="Klenk H."/>
            <person name="Kyrpides N."/>
        </authorList>
    </citation>
    <scope>NUCLEOTIDE SEQUENCE [LARGE SCALE GENOMIC DNA]</scope>
    <source>
        <strain evidence="10">ATCC 43766 / DSM 16922 / JCM 21250 / NBRC 16016 / NCTC 11634 / CL345/78</strain>
    </source>
</reference>
<feature type="transmembrane region" description="Helical" evidence="8">
    <location>
        <begin position="203"/>
        <end position="220"/>
    </location>
</feature>
<feature type="transmembrane region" description="Helical" evidence="8">
    <location>
        <begin position="88"/>
        <end position="106"/>
    </location>
</feature>
<keyword evidence="2" id="KW-1003">Cell membrane</keyword>
<dbReference type="PROSITE" id="PS01348">
    <property type="entry name" value="MRAY_2"/>
    <property type="match status" value="1"/>
</dbReference>
<dbReference type="OrthoDB" id="9783652at2"/>
<evidence type="ECO:0000256" key="6">
    <source>
        <dbReference type="ARBA" id="ARBA00023136"/>
    </source>
</evidence>
<dbReference type="AlphaFoldDB" id="F0NZQ6"/>
<feature type="transmembrane region" description="Helical" evidence="8">
    <location>
        <begin position="302"/>
        <end position="329"/>
    </location>
</feature>
<dbReference type="Proteomes" id="UP000008641">
    <property type="component" value="Chromosome"/>
</dbReference>
<keyword evidence="4 8" id="KW-0812">Transmembrane</keyword>
<dbReference type="HOGENOM" id="CLU_023982_1_1_10"/>
<dbReference type="InterPro" id="IPR000715">
    <property type="entry name" value="Glycosyl_transferase_4"/>
</dbReference>
<dbReference type="PANTHER" id="PTHR22926:SF3">
    <property type="entry name" value="UNDECAPRENYL-PHOSPHATE ALPHA-N-ACETYLGLUCOSAMINYL 1-PHOSPHATE TRANSFERASE"/>
    <property type="match status" value="1"/>
</dbReference>
<keyword evidence="7" id="KW-0479">Metal-binding</keyword>
<dbReference type="Pfam" id="PF00953">
    <property type="entry name" value="Glycos_transf_4"/>
    <property type="match status" value="1"/>
</dbReference>
<keyword evidence="3 9" id="KW-0808">Transferase</keyword>
<protein>
    <submittedName>
        <fullName evidence="9">Glycosyl transferase family 4</fullName>
    </submittedName>
</protein>
<keyword evidence="5 8" id="KW-1133">Transmembrane helix</keyword>